<dbReference type="Pfam" id="PF01261">
    <property type="entry name" value="AP_endonuc_2"/>
    <property type="match status" value="1"/>
</dbReference>
<accession>A0A0F5PLN3</accession>
<dbReference type="Gene3D" id="3.20.20.150">
    <property type="entry name" value="Divalent-metal-dependent TIM barrel enzymes"/>
    <property type="match status" value="1"/>
</dbReference>
<proteinExistence type="predicted"/>
<dbReference type="PANTHER" id="PTHR12110:SF53">
    <property type="entry name" value="BLR5974 PROTEIN"/>
    <property type="match status" value="1"/>
</dbReference>
<dbReference type="PANTHER" id="PTHR12110">
    <property type="entry name" value="HYDROXYPYRUVATE ISOMERASE"/>
    <property type="match status" value="1"/>
</dbReference>
<reference evidence="2 3" key="2">
    <citation type="journal article" date="2015" name="BMC Genomics">
        <title>Analysis of three genomes within the thermophilic bacterial species Caldanaerobacter subterraneus with a focus on carbon monoxide dehydrogenase evolution and hydrolase diversity.</title>
        <authorList>
            <person name="Sant'Anna F.H."/>
            <person name="Lebedinsky A.V."/>
            <person name="Sokolova T.G."/>
            <person name="Robb F.T."/>
            <person name="Gonzalez J.M."/>
        </authorList>
    </citation>
    <scope>NUCLEOTIDE SEQUENCE [LARGE SCALE GENOMIC DNA]</scope>
    <source>
        <strain evidence="2 3">DSM 12653</strain>
    </source>
</reference>
<dbReference type="EMBL" id="ABXP02000115">
    <property type="protein sequence ID" value="KKC28769.1"/>
    <property type="molecule type" value="Genomic_DNA"/>
</dbReference>
<dbReference type="SUPFAM" id="SSF51658">
    <property type="entry name" value="Xylose isomerase-like"/>
    <property type="match status" value="1"/>
</dbReference>
<reference evidence="2 3" key="1">
    <citation type="submission" date="2008-07" db="EMBL/GenBank/DDBJ databases">
        <authorList>
            <person name="Gonzalez J."/>
            <person name="Sokolova T."/>
            <person name="Ferriera S."/>
            <person name="Johnson J."/>
            <person name="Kravitz S."/>
            <person name="Beeson K."/>
            <person name="Sutton G."/>
            <person name="Rogers Y.-H."/>
            <person name="Friedman R."/>
            <person name="Frazier M."/>
            <person name="Venter J.C."/>
        </authorList>
    </citation>
    <scope>NUCLEOTIDE SEQUENCE [LARGE SCALE GENOMIC DNA]</scope>
    <source>
        <strain evidence="2 3">DSM 12653</strain>
    </source>
</reference>
<dbReference type="InterPro" id="IPR036237">
    <property type="entry name" value="Xyl_isomerase-like_sf"/>
</dbReference>
<sequence>MWSIVHEYQKGNMDVEKFIDLMHQNNVEGVELLDYFWKDKERELPMAVEKIKKYNMEVACYSIGNDFVMPDEKEREKQIEYVKQGIDDAVRIGADKLRVFSGNTKEGVTYEEGMQWIIECFKEVVKYAEQKDITLVLENHGLFAGRSSQVKEIIERVGSPNLRATADTGNFFLVGEKPEEAVQNVKEYIQHVHFKDFKKSQPGKGYKGIGDVYYAGCVLGEGDVEMKKIIEILSGADYKGYLAIEYEGPDPQIEGTIKSIEYVKKLLGGRKS</sequence>
<dbReference type="GO" id="GO:0016853">
    <property type="term" value="F:isomerase activity"/>
    <property type="evidence" value="ECO:0007669"/>
    <property type="project" value="UniProtKB-KW"/>
</dbReference>
<name>A0A0F5PLN3_9THEO</name>
<evidence type="ECO:0000259" key="1">
    <source>
        <dbReference type="Pfam" id="PF01261"/>
    </source>
</evidence>
<protein>
    <submittedName>
        <fullName evidence="2">Sugar phosphate isomerase/epimerase</fullName>
    </submittedName>
</protein>
<reference evidence="3" key="3">
    <citation type="submission" date="2015-02" db="EMBL/GenBank/DDBJ databases">
        <title>Genome analysis of three genomes within the thermophilic hydrogenogenic bacterial species Caldanaerobacter subterraneus.</title>
        <authorList>
            <person name="Sant'Anna F.H."/>
            <person name="Lebedinsky A."/>
            <person name="Sokolova T."/>
            <person name="Robb F.T."/>
            <person name="Gonzalez J.M."/>
        </authorList>
    </citation>
    <scope>NUCLEOTIDE SEQUENCE [LARGE SCALE GENOMIC DNA]</scope>
    <source>
        <strain evidence="3">DSM 12653</strain>
    </source>
</reference>
<organism evidence="2 3">
    <name type="scientific">Caldanaerobacter subterraneus subsp. pacificus DSM 12653</name>
    <dbReference type="NCBI Taxonomy" id="391606"/>
    <lineage>
        <taxon>Bacteria</taxon>
        <taxon>Bacillati</taxon>
        <taxon>Bacillota</taxon>
        <taxon>Clostridia</taxon>
        <taxon>Thermoanaerobacterales</taxon>
        <taxon>Thermoanaerobacteraceae</taxon>
        <taxon>Caldanaerobacter</taxon>
    </lineage>
</organism>
<dbReference type="InterPro" id="IPR050312">
    <property type="entry name" value="IolE/XylAMocC-like"/>
</dbReference>
<dbReference type="InterPro" id="IPR013022">
    <property type="entry name" value="Xyl_isomerase-like_TIM-brl"/>
</dbReference>
<dbReference type="AlphaFoldDB" id="A0A0F5PLN3"/>
<comment type="caution">
    <text evidence="2">The sequence shown here is derived from an EMBL/GenBank/DDBJ whole genome shotgun (WGS) entry which is preliminary data.</text>
</comment>
<feature type="domain" description="Xylose isomerase-like TIM barrel" evidence="1">
    <location>
        <begin position="20"/>
        <end position="265"/>
    </location>
</feature>
<evidence type="ECO:0000313" key="3">
    <source>
        <dbReference type="Proteomes" id="UP000010146"/>
    </source>
</evidence>
<keyword evidence="2" id="KW-0413">Isomerase</keyword>
<dbReference type="Proteomes" id="UP000010146">
    <property type="component" value="Unassembled WGS sequence"/>
</dbReference>
<gene>
    <name evidence="2" type="ORF">CDSM653_02151</name>
</gene>
<evidence type="ECO:0000313" key="2">
    <source>
        <dbReference type="EMBL" id="KKC28769.1"/>
    </source>
</evidence>